<organism evidence="3">
    <name type="scientific">Grosmannia clavigera (strain kw1407 / UAMH 11150)</name>
    <name type="common">Blue stain fungus</name>
    <name type="synonym">Graphiocladiella clavigera</name>
    <dbReference type="NCBI Taxonomy" id="655863"/>
    <lineage>
        <taxon>Eukaryota</taxon>
        <taxon>Fungi</taxon>
        <taxon>Dikarya</taxon>
        <taxon>Ascomycota</taxon>
        <taxon>Pezizomycotina</taxon>
        <taxon>Sordariomycetes</taxon>
        <taxon>Sordariomycetidae</taxon>
        <taxon>Ophiostomatales</taxon>
        <taxon>Ophiostomataceae</taxon>
        <taxon>Leptographium</taxon>
    </lineage>
</organism>
<keyword evidence="3" id="KW-1185">Reference proteome</keyword>
<dbReference type="InterPro" id="IPR032801">
    <property type="entry name" value="PXL2A/B/C"/>
</dbReference>
<name>F0XFN2_GROCL</name>
<dbReference type="Pfam" id="PF13911">
    <property type="entry name" value="AhpC-TSA_2"/>
    <property type="match status" value="1"/>
</dbReference>
<dbReference type="CDD" id="cd02970">
    <property type="entry name" value="PRX_like2"/>
    <property type="match status" value="1"/>
</dbReference>
<dbReference type="STRING" id="655863.F0XFN2"/>
<dbReference type="OrthoDB" id="40334at2759"/>
<dbReference type="GeneID" id="25981718"/>
<dbReference type="HOGENOM" id="CLU_035338_1_0_1"/>
<dbReference type="SUPFAM" id="SSF52833">
    <property type="entry name" value="Thioredoxin-like"/>
    <property type="match status" value="1"/>
</dbReference>
<dbReference type="PANTHER" id="PTHR28630">
    <property type="match status" value="1"/>
</dbReference>
<dbReference type="InterPro" id="IPR036249">
    <property type="entry name" value="Thioredoxin-like_sf"/>
</dbReference>
<accession>F0XFN2</accession>
<evidence type="ECO:0000313" key="3">
    <source>
        <dbReference type="Proteomes" id="UP000007796"/>
    </source>
</evidence>
<feature type="region of interest" description="Disordered" evidence="1">
    <location>
        <begin position="18"/>
        <end position="42"/>
    </location>
</feature>
<dbReference type="PANTHER" id="PTHR28630:SF3">
    <property type="entry name" value="PEROXIREDOXIN-LIKE 2C"/>
    <property type="match status" value="1"/>
</dbReference>
<sequence length="242" mass="26210">MSGTDEPVSAAIAVAVTKEAPGAPEAQDDINPPDFDGAVRTKNTLPSRDTLHRIADLPVLDREGKPHPFKSLYAERGRVLIVFVRHFFCGNCQEYLRVLSASITADALARAAGGAARIVVVGCGEPPLIDMYAEAAACAFPIYADPTRQLYDELDMVSTLALGEKPAYMGRTSMWASIVRSISQGLRQIPQGLVLKAGNQRQVGGEFLFESAADVEVTWCHRMKTTRDHAEVAELKKVLGLT</sequence>
<dbReference type="AlphaFoldDB" id="F0XFN2"/>
<dbReference type="Proteomes" id="UP000007796">
    <property type="component" value="Unassembled WGS sequence"/>
</dbReference>
<evidence type="ECO:0000256" key="1">
    <source>
        <dbReference type="SAM" id="MobiDB-lite"/>
    </source>
</evidence>
<dbReference type="eggNOG" id="KOG4498">
    <property type="taxonomic scope" value="Eukaryota"/>
</dbReference>
<dbReference type="EMBL" id="GL629765">
    <property type="protein sequence ID" value="EFX03882.1"/>
    <property type="molecule type" value="Genomic_DNA"/>
</dbReference>
<proteinExistence type="predicted"/>
<protein>
    <submittedName>
        <fullName evidence="2">Uncharacterized protein</fullName>
    </submittedName>
</protein>
<reference evidence="2 3" key="1">
    <citation type="journal article" date="2011" name="Proc. Natl. Acad. Sci. U.S.A.">
        <title>Genome and transcriptome analyses of the mountain pine beetle-fungal symbiont Grosmannia clavigera, a lodgepole pine pathogen.</title>
        <authorList>
            <person name="DiGuistini S."/>
            <person name="Wang Y."/>
            <person name="Liao N.Y."/>
            <person name="Taylor G."/>
            <person name="Tanguay P."/>
            <person name="Feau N."/>
            <person name="Henrissat B."/>
            <person name="Chan S.K."/>
            <person name="Hesse-Orce U."/>
            <person name="Alamouti S.M."/>
            <person name="Tsui C.K.M."/>
            <person name="Docking R.T."/>
            <person name="Levasseur A."/>
            <person name="Haridas S."/>
            <person name="Robertson G."/>
            <person name="Birol I."/>
            <person name="Holt R.A."/>
            <person name="Marra M.A."/>
            <person name="Hamelin R.C."/>
            <person name="Hirst M."/>
            <person name="Jones S.J.M."/>
            <person name="Bohlmann J."/>
            <person name="Breuil C."/>
        </authorList>
    </citation>
    <scope>NUCLEOTIDE SEQUENCE [LARGE SCALE GENOMIC DNA]</scope>
    <source>
        <strain evidence="3">kw1407 / UAMH 11150</strain>
    </source>
</reference>
<dbReference type="Gene3D" id="3.40.30.10">
    <property type="entry name" value="Glutaredoxin"/>
    <property type="match status" value="1"/>
</dbReference>
<dbReference type="InParanoid" id="F0XFN2"/>
<gene>
    <name evidence="2" type="ORF">CMQ_810</name>
</gene>
<dbReference type="RefSeq" id="XP_014173364.1">
    <property type="nucleotide sequence ID" value="XM_014317889.1"/>
</dbReference>
<evidence type="ECO:0000313" key="2">
    <source>
        <dbReference type="EMBL" id="EFX03882.1"/>
    </source>
</evidence>